<evidence type="ECO:0000256" key="2">
    <source>
        <dbReference type="ARBA" id="ARBA00004196"/>
    </source>
</evidence>
<dbReference type="Pfam" id="PF01551">
    <property type="entry name" value="Peptidase_M23"/>
    <property type="match status" value="1"/>
</dbReference>
<organism evidence="11 12">
    <name type="scientific">Salinicola lusitanus</name>
    <dbReference type="NCBI Taxonomy" id="1949085"/>
    <lineage>
        <taxon>Bacteria</taxon>
        <taxon>Pseudomonadati</taxon>
        <taxon>Pseudomonadota</taxon>
        <taxon>Gammaproteobacteria</taxon>
        <taxon>Oceanospirillales</taxon>
        <taxon>Halomonadaceae</taxon>
        <taxon>Salinicola</taxon>
    </lineage>
</organism>
<dbReference type="EMBL" id="CP151919">
    <property type="protein sequence ID" value="XAD53367.1"/>
    <property type="molecule type" value="Genomic_DNA"/>
</dbReference>
<evidence type="ECO:0000256" key="8">
    <source>
        <dbReference type="SAM" id="MobiDB-lite"/>
    </source>
</evidence>
<name>A0ABZ3CQF4_9GAMM</name>
<evidence type="ECO:0000256" key="5">
    <source>
        <dbReference type="ARBA" id="ARBA00022801"/>
    </source>
</evidence>
<keyword evidence="5" id="KW-0378">Hydrolase</keyword>
<sequence>MLKASNGDDAPLNEASSPSIELSTRFQAQADTMTAVKVSTNYKYTGPAQASTGLTKPTAGSPQSLLLVTDEVETTRVSETTVQDSVVRAATPLNPSVPTTKPESTKDASELDSQALHMAIRLTDSSTEANDRKVGGTSDVGLSVDLIHNDEKVDMEEELVANERFVPSWETYTIQSGDTFADMAERILGLGYDEVMQLLEEIPDERTFTRWRVGDNFDFKINESGELLALRIMEDAHSGLLIERDHDSKSFEVTRLEKTARKTERLFSGTVNGSFAQSASATGLSYSEVSDLSDLLSKKINFRRAARRGDQFRVLVETDMIEGQAADSRILAAHYKGNKRDLAIVRNPADDNFYTSEGYSLSPAFNRKPFKGDYRISSPFNLRRKHPITGRVSPHRGTDFAVTIGTSIQSPANGRVVKSAYQANGAGNYVVIRHDNGYKTRYMHLSKRLVSEGERVSRGQKIALSGNTGRSTGPHLHYELMVNNNQVDAMRVKLPEGKQLSGQALAAFQKEAKQFLAQIDHDTTLSMIASQSKLP</sequence>
<comment type="subcellular location">
    <subcellularLocation>
        <location evidence="2">Cell envelope</location>
    </subcellularLocation>
</comment>
<dbReference type="RefSeq" id="WP_244179840.1">
    <property type="nucleotide sequence ID" value="NZ_CP151919.1"/>
</dbReference>
<evidence type="ECO:0000259" key="10">
    <source>
        <dbReference type="Pfam" id="PF19425"/>
    </source>
</evidence>
<proteinExistence type="predicted"/>
<keyword evidence="3" id="KW-0645">Protease</keyword>
<keyword evidence="12" id="KW-1185">Reference proteome</keyword>
<evidence type="ECO:0000256" key="4">
    <source>
        <dbReference type="ARBA" id="ARBA00022723"/>
    </source>
</evidence>
<dbReference type="InterPro" id="IPR045834">
    <property type="entry name" value="Csd3_N2"/>
</dbReference>
<keyword evidence="6" id="KW-0862">Zinc</keyword>
<keyword evidence="4" id="KW-0479">Metal-binding</keyword>
<feature type="domain" description="M23ase beta-sheet core" evidence="9">
    <location>
        <begin position="394"/>
        <end position="488"/>
    </location>
</feature>
<dbReference type="SUPFAM" id="SSF51261">
    <property type="entry name" value="Duplicated hybrid motif"/>
    <property type="match status" value="1"/>
</dbReference>
<dbReference type="InterPro" id="IPR050570">
    <property type="entry name" value="Cell_wall_metabolism_enzyme"/>
</dbReference>
<evidence type="ECO:0000259" key="9">
    <source>
        <dbReference type="Pfam" id="PF01551"/>
    </source>
</evidence>
<evidence type="ECO:0000256" key="6">
    <source>
        <dbReference type="ARBA" id="ARBA00022833"/>
    </source>
</evidence>
<dbReference type="InterPro" id="IPR011055">
    <property type="entry name" value="Dup_hybrid_motif"/>
</dbReference>
<dbReference type="PANTHER" id="PTHR21666">
    <property type="entry name" value="PEPTIDASE-RELATED"/>
    <property type="match status" value="1"/>
</dbReference>
<protein>
    <submittedName>
        <fullName evidence="11">Peptidoglycan DD-metalloendopeptidase family protein</fullName>
    </submittedName>
</protein>
<comment type="cofactor">
    <cofactor evidence="1">
        <name>Zn(2+)</name>
        <dbReference type="ChEBI" id="CHEBI:29105"/>
    </cofactor>
</comment>
<evidence type="ECO:0000256" key="7">
    <source>
        <dbReference type="ARBA" id="ARBA00023049"/>
    </source>
</evidence>
<feature type="domain" description="Csd3-like second N-terminal" evidence="10">
    <location>
        <begin position="265"/>
        <end position="381"/>
    </location>
</feature>
<evidence type="ECO:0000313" key="11">
    <source>
        <dbReference type="EMBL" id="XAD53367.1"/>
    </source>
</evidence>
<dbReference type="Gene3D" id="3.10.450.350">
    <property type="match status" value="2"/>
</dbReference>
<reference evidence="11 12" key="1">
    <citation type="submission" date="2024-04" db="EMBL/GenBank/DDBJ databases">
        <title>Salinicola lusitanus LLJ914,a marine bacterium isolated from the Okinawa Trough.</title>
        <authorList>
            <person name="Li J."/>
        </authorList>
    </citation>
    <scope>NUCLEOTIDE SEQUENCE [LARGE SCALE GENOMIC DNA]</scope>
    <source>
        <strain evidence="11 12">LLJ914</strain>
    </source>
</reference>
<dbReference type="Pfam" id="PF19425">
    <property type="entry name" value="Csd3_N2"/>
    <property type="match status" value="1"/>
</dbReference>
<gene>
    <name evidence="11" type="ORF">AAGT95_16175</name>
</gene>
<evidence type="ECO:0000313" key="12">
    <source>
        <dbReference type="Proteomes" id="UP001453229"/>
    </source>
</evidence>
<evidence type="ECO:0000256" key="1">
    <source>
        <dbReference type="ARBA" id="ARBA00001947"/>
    </source>
</evidence>
<accession>A0ABZ3CQF4</accession>
<dbReference type="PANTHER" id="PTHR21666:SF292">
    <property type="entry name" value="MUREIN DD-ENDOPEPTIDASE MEPM"/>
    <property type="match status" value="1"/>
</dbReference>
<dbReference type="Gene3D" id="2.70.70.10">
    <property type="entry name" value="Glucose Permease (Domain IIA)"/>
    <property type="match status" value="1"/>
</dbReference>
<feature type="region of interest" description="Disordered" evidence="8">
    <location>
        <begin position="1"/>
        <end position="20"/>
    </location>
</feature>
<keyword evidence="7" id="KW-0482">Metalloprotease</keyword>
<dbReference type="Proteomes" id="UP001453229">
    <property type="component" value="Chromosome"/>
</dbReference>
<evidence type="ECO:0000256" key="3">
    <source>
        <dbReference type="ARBA" id="ARBA00022670"/>
    </source>
</evidence>
<dbReference type="CDD" id="cd12797">
    <property type="entry name" value="M23_peptidase"/>
    <property type="match status" value="1"/>
</dbReference>
<dbReference type="InterPro" id="IPR016047">
    <property type="entry name" value="M23ase_b-sheet_dom"/>
</dbReference>